<dbReference type="SUPFAM" id="SSF54862">
    <property type="entry name" value="4Fe-4S ferredoxins"/>
    <property type="match status" value="1"/>
</dbReference>
<dbReference type="Gene3D" id="3.30.70.20">
    <property type="match status" value="1"/>
</dbReference>
<dbReference type="GO" id="GO:0050660">
    <property type="term" value="F:flavin adenine dinucleotide binding"/>
    <property type="evidence" value="ECO:0007669"/>
    <property type="project" value="InterPro"/>
</dbReference>
<feature type="binding site" evidence="7">
    <location>
        <position position="289"/>
    </location>
    <ligand>
        <name>FAD</name>
        <dbReference type="ChEBI" id="CHEBI:57692"/>
    </ligand>
</feature>
<feature type="domain" description="4Fe-4S ferredoxin-type" evidence="8">
    <location>
        <begin position="1"/>
        <end position="30"/>
    </location>
</feature>
<evidence type="ECO:0000256" key="4">
    <source>
        <dbReference type="ARBA" id="ARBA00022827"/>
    </source>
</evidence>
<dbReference type="GO" id="GO:0046872">
    <property type="term" value="F:metal ion binding"/>
    <property type="evidence" value="ECO:0007669"/>
    <property type="project" value="UniProtKB-KW"/>
</dbReference>
<dbReference type="InterPro" id="IPR014731">
    <property type="entry name" value="ETF_asu_C"/>
</dbReference>
<sequence length="401" mass="43405">MGIKVLLDKCIGCTLCVKACPFAAISMQDKKAVIDLNTCTLCGACLPVCKFNAIELEKKEAVSGTIDKSSYKNIWVFVEHHEGDVHPVSYELLTEGRKLAEDLNCEVAAVLLGDDAIEKEIDTLFSYGADKVYLSTHSEFKEYRTAPYSRTVTEMIKKFKPEIFLIGATTTGRDLAARLAIRVNAGLTADCTGLSIDMQQKILNQTRPAFGGNIMATIISPNHRPQMATVRPKVFKRVKIQGASARGELIKFDPVINQEDLAVKILEAIKDESAKVNLQEAEIIVSGGRGICDPKNFKLIEELASCLSGAVGASRATVDAGWISAHHQVGQTGKTVAPKVYIACGISGKIQHLVGMQGSDTIIAINKDPDAPIFKVATYGIIGDCLEIIPALIKKIKEIKG</sequence>
<dbReference type="InterPro" id="IPR014730">
    <property type="entry name" value="ETF_a/b_N"/>
</dbReference>
<dbReference type="GO" id="GO:0009055">
    <property type="term" value="F:electron transfer activity"/>
    <property type="evidence" value="ECO:0007669"/>
    <property type="project" value="InterPro"/>
</dbReference>
<dbReference type="InterPro" id="IPR017900">
    <property type="entry name" value="4Fe4S_Fe_S_CS"/>
</dbReference>
<keyword evidence="5" id="KW-0408">Iron</keyword>
<dbReference type="Proteomes" id="UP000177905">
    <property type="component" value="Unassembled WGS sequence"/>
</dbReference>
<evidence type="ECO:0000256" key="2">
    <source>
        <dbReference type="ARBA" id="ARBA00022630"/>
    </source>
</evidence>
<dbReference type="PANTHER" id="PTHR43153">
    <property type="entry name" value="ELECTRON TRANSFER FLAVOPROTEIN ALPHA"/>
    <property type="match status" value="1"/>
</dbReference>
<dbReference type="EMBL" id="MEUA01000024">
    <property type="protein sequence ID" value="OGC15173.1"/>
    <property type="molecule type" value="Genomic_DNA"/>
</dbReference>
<comment type="cofactor">
    <cofactor evidence="7">
        <name>FAD</name>
        <dbReference type="ChEBI" id="CHEBI:57692"/>
    </cofactor>
    <text evidence="7">Binds 1 FAD per dimer.</text>
</comment>
<dbReference type="Pfam" id="PF00766">
    <property type="entry name" value="ETF_alpha"/>
    <property type="match status" value="1"/>
</dbReference>
<feature type="binding site" evidence="7">
    <location>
        <begin position="328"/>
        <end position="332"/>
    </location>
    <ligand>
        <name>FAD</name>
        <dbReference type="ChEBI" id="CHEBI:57692"/>
    </ligand>
</feature>
<comment type="similarity">
    <text evidence="1">Belongs to the ETF alpha-subunit/FixB family.</text>
</comment>
<feature type="binding site" evidence="7">
    <location>
        <position position="366"/>
    </location>
    <ligand>
        <name>FAD</name>
        <dbReference type="ChEBI" id="CHEBI:57692"/>
    </ligand>
</feature>
<dbReference type="Gene3D" id="3.40.50.1220">
    <property type="entry name" value="TPP-binding domain"/>
    <property type="match status" value="1"/>
</dbReference>
<evidence type="ECO:0000256" key="6">
    <source>
        <dbReference type="ARBA" id="ARBA00023014"/>
    </source>
</evidence>
<dbReference type="GO" id="GO:0033539">
    <property type="term" value="P:fatty acid beta-oxidation using acyl-CoA dehydrogenase"/>
    <property type="evidence" value="ECO:0007669"/>
    <property type="project" value="TreeGrafter"/>
</dbReference>
<evidence type="ECO:0000256" key="1">
    <source>
        <dbReference type="ARBA" id="ARBA00005817"/>
    </source>
</evidence>
<protein>
    <submittedName>
        <fullName evidence="9">Electron transfer flavoprotein subunit alpha</fullName>
    </submittedName>
</protein>
<keyword evidence="6" id="KW-0411">Iron-sulfur</keyword>
<dbReference type="InterPro" id="IPR033947">
    <property type="entry name" value="ETF_alpha_N"/>
</dbReference>
<reference evidence="9 10" key="1">
    <citation type="journal article" date="2016" name="Nat. Commun.">
        <title>Thousands of microbial genomes shed light on interconnected biogeochemical processes in an aquifer system.</title>
        <authorList>
            <person name="Anantharaman K."/>
            <person name="Brown C.T."/>
            <person name="Hug L.A."/>
            <person name="Sharon I."/>
            <person name="Castelle C.J."/>
            <person name="Probst A.J."/>
            <person name="Thomas B.C."/>
            <person name="Singh A."/>
            <person name="Wilkins M.J."/>
            <person name="Karaoz U."/>
            <person name="Brodie E.L."/>
            <person name="Williams K.H."/>
            <person name="Hubbard S.S."/>
            <person name="Banfield J.F."/>
        </authorList>
    </citation>
    <scope>NUCLEOTIDE SEQUENCE [LARGE SCALE GENOMIC DNA]</scope>
</reference>
<evidence type="ECO:0000256" key="7">
    <source>
        <dbReference type="PIRSR" id="PIRSR000089-1"/>
    </source>
</evidence>
<comment type="caution">
    <text evidence="9">The sequence shown here is derived from an EMBL/GenBank/DDBJ whole genome shotgun (WGS) entry which is preliminary data.</text>
</comment>
<evidence type="ECO:0000256" key="5">
    <source>
        <dbReference type="ARBA" id="ARBA00023004"/>
    </source>
</evidence>
<evidence type="ECO:0000313" key="10">
    <source>
        <dbReference type="Proteomes" id="UP000177905"/>
    </source>
</evidence>
<dbReference type="SMART" id="SM00893">
    <property type="entry name" value="ETF"/>
    <property type="match status" value="1"/>
</dbReference>
<keyword evidence="3" id="KW-0479">Metal-binding</keyword>
<keyword evidence="2" id="KW-0285">Flavoprotein</keyword>
<proteinExistence type="inferred from homology"/>
<dbReference type="CDD" id="cd01715">
    <property type="entry name" value="ETF_alpha"/>
    <property type="match status" value="1"/>
</dbReference>
<evidence type="ECO:0000256" key="3">
    <source>
        <dbReference type="ARBA" id="ARBA00022723"/>
    </source>
</evidence>
<dbReference type="Gene3D" id="3.40.50.620">
    <property type="entry name" value="HUPs"/>
    <property type="match status" value="1"/>
</dbReference>
<dbReference type="FunFam" id="3.40.50.1220:FF:000001">
    <property type="entry name" value="Electron transfer flavoprotein, alpha subunit"/>
    <property type="match status" value="1"/>
</dbReference>
<dbReference type="InterPro" id="IPR017896">
    <property type="entry name" value="4Fe4S_Fe-S-bd"/>
</dbReference>
<accession>A0A1F4S607</accession>
<feature type="binding site" evidence="7">
    <location>
        <begin position="314"/>
        <end position="315"/>
    </location>
    <ligand>
        <name>FAD</name>
        <dbReference type="ChEBI" id="CHEBI:57692"/>
    </ligand>
</feature>
<dbReference type="PROSITE" id="PS51379">
    <property type="entry name" value="4FE4S_FER_2"/>
    <property type="match status" value="2"/>
</dbReference>
<organism evidence="9 10">
    <name type="scientific">candidate division WOR-1 bacterium RIFOXYB2_FULL_36_35</name>
    <dbReference type="NCBI Taxonomy" id="1802578"/>
    <lineage>
        <taxon>Bacteria</taxon>
        <taxon>Bacillati</taxon>
        <taxon>Saganbacteria</taxon>
    </lineage>
</organism>
<evidence type="ECO:0000259" key="8">
    <source>
        <dbReference type="PROSITE" id="PS51379"/>
    </source>
</evidence>
<gene>
    <name evidence="9" type="ORF">A2290_08920</name>
</gene>
<dbReference type="Pfam" id="PF12838">
    <property type="entry name" value="Fer4_7"/>
    <property type="match status" value="1"/>
</dbReference>
<dbReference type="PIRSF" id="PIRSF000089">
    <property type="entry name" value="Electra_flavoP_a"/>
    <property type="match status" value="1"/>
</dbReference>
<evidence type="ECO:0000313" key="9">
    <source>
        <dbReference type="EMBL" id="OGC15173.1"/>
    </source>
</evidence>
<dbReference type="AlphaFoldDB" id="A0A1F4S607"/>
<dbReference type="InterPro" id="IPR014729">
    <property type="entry name" value="Rossmann-like_a/b/a_fold"/>
</dbReference>
<dbReference type="InterPro" id="IPR001308">
    <property type="entry name" value="ETF_a/FixB"/>
</dbReference>
<dbReference type="SUPFAM" id="SSF52402">
    <property type="entry name" value="Adenine nucleotide alpha hydrolases-like"/>
    <property type="match status" value="1"/>
</dbReference>
<dbReference type="InterPro" id="IPR029035">
    <property type="entry name" value="DHS-like_NAD/FAD-binding_dom"/>
</dbReference>
<name>A0A1F4S607_UNCSA</name>
<dbReference type="GO" id="GO:0051536">
    <property type="term" value="F:iron-sulfur cluster binding"/>
    <property type="evidence" value="ECO:0007669"/>
    <property type="project" value="UniProtKB-KW"/>
</dbReference>
<dbReference type="PANTHER" id="PTHR43153:SF1">
    <property type="entry name" value="ELECTRON TRANSFER FLAVOPROTEIN SUBUNIT ALPHA, MITOCHONDRIAL"/>
    <property type="match status" value="1"/>
</dbReference>
<dbReference type="PROSITE" id="PS00198">
    <property type="entry name" value="4FE4S_FER_1"/>
    <property type="match status" value="1"/>
</dbReference>
<feature type="binding site" evidence="7">
    <location>
        <begin position="345"/>
        <end position="352"/>
    </location>
    <ligand>
        <name>FAD</name>
        <dbReference type="ChEBI" id="CHEBI:57692"/>
    </ligand>
</feature>
<dbReference type="Pfam" id="PF01012">
    <property type="entry name" value="ETF"/>
    <property type="match status" value="1"/>
</dbReference>
<feature type="domain" description="4Fe-4S ferredoxin-type" evidence="8">
    <location>
        <begin position="31"/>
        <end position="59"/>
    </location>
</feature>
<dbReference type="SUPFAM" id="SSF52467">
    <property type="entry name" value="DHS-like NAD/FAD-binding domain"/>
    <property type="match status" value="1"/>
</dbReference>
<keyword evidence="4 7" id="KW-0274">FAD</keyword>